<evidence type="ECO:0000256" key="4">
    <source>
        <dbReference type="ARBA" id="ARBA00005259"/>
    </source>
</evidence>
<dbReference type="UniPathway" id="UPA00275">
    <property type="reaction ID" value="UER00401"/>
</dbReference>
<dbReference type="InterPro" id="IPR011549">
    <property type="entry name" value="RibD_C"/>
</dbReference>
<dbReference type="InterPro" id="IPR016193">
    <property type="entry name" value="Cytidine_deaminase-like"/>
</dbReference>
<dbReference type="STRING" id="1122198.SAMN02745729_10952"/>
<dbReference type="FunFam" id="3.40.140.10:FF:000025">
    <property type="entry name" value="Riboflavin biosynthesis protein RibD"/>
    <property type="match status" value="1"/>
</dbReference>
<dbReference type="Gene3D" id="3.40.430.10">
    <property type="entry name" value="Dihydrofolate Reductase, subunit A"/>
    <property type="match status" value="1"/>
</dbReference>
<evidence type="ECO:0000256" key="12">
    <source>
        <dbReference type="ARBA" id="ARBA00023268"/>
    </source>
</evidence>
<name>A0A1H4ESH1_9GAMM</name>
<dbReference type="NCBIfam" id="TIGR00326">
    <property type="entry name" value="eubact_ribD"/>
    <property type="match status" value="1"/>
</dbReference>
<feature type="domain" description="CMP/dCMP-type deaminase" evidence="17">
    <location>
        <begin position="7"/>
        <end position="129"/>
    </location>
</feature>
<dbReference type="InterPro" id="IPR002734">
    <property type="entry name" value="RibDG_C"/>
</dbReference>
<dbReference type="NCBIfam" id="TIGR00227">
    <property type="entry name" value="ribD_Cterm"/>
    <property type="match status" value="1"/>
</dbReference>
<evidence type="ECO:0000256" key="1">
    <source>
        <dbReference type="ARBA" id="ARBA00002151"/>
    </source>
</evidence>
<dbReference type="SUPFAM" id="SSF53597">
    <property type="entry name" value="Dihydrofolate reductase-like"/>
    <property type="match status" value="1"/>
</dbReference>
<feature type="binding site" evidence="15">
    <location>
        <position position="176"/>
    </location>
    <ligand>
        <name>NADP(+)</name>
        <dbReference type="ChEBI" id="CHEBI:58349"/>
    </ligand>
</feature>
<dbReference type="InterPro" id="IPR024072">
    <property type="entry name" value="DHFR-like_dom_sf"/>
</dbReference>
<evidence type="ECO:0000256" key="16">
    <source>
        <dbReference type="PIRSR" id="PIRSR006769-3"/>
    </source>
</evidence>
<comment type="catalytic activity">
    <reaction evidence="13">
        <text>2,5-diamino-6-hydroxy-4-(5-phosphoribosylamino)-pyrimidine + H2O + H(+) = 5-amino-6-(5-phospho-D-ribosylamino)uracil + NH4(+)</text>
        <dbReference type="Rhea" id="RHEA:21868"/>
        <dbReference type="ChEBI" id="CHEBI:15377"/>
        <dbReference type="ChEBI" id="CHEBI:15378"/>
        <dbReference type="ChEBI" id="CHEBI:28938"/>
        <dbReference type="ChEBI" id="CHEBI:58453"/>
        <dbReference type="ChEBI" id="CHEBI:58614"/>
        <dbReference type="EC" id="3.5.4.26"/>
    </reaction>
</comment>
<keyword evidence="10 13" id="KW-0521">NADP</keyword>
<evidence type="ECO:0000256" key="15">
    <source>
        <dbReference type="PIRSR" id="PIRSR006769-2"/>
    </source>
</evidence>
<evidence type="ECO:0000313" key="19">
    <source>
        <dbReference type="Proteomes" id="UP000242469"/>
    </source>
</evidence>
<evidence type="ECO:0000256" key="9">
    <source>
        <dbReference type="ARBA" id="ARBA00022833"/>
    </source>
</evidence>
<dbReference type="GO" id="GO:0008270">
    <property type="term" value="F:zinc ion binding"/>
    <property type="evidence" value="ECO:0007669"/>
    <property type="project" value="InterPro"/>
</dbReference>
<evidence type="ECO:0000313" key="18">
    <source>
        <dbReference type="EMBL" id="SEA88034.1"/>
    </source>
</evidence>
<sequence>MTDHFSGDDHRYMAHALQLAEQGLYTTDPNPRVGCVLVRDGVVVGEGAHLKAGEPHAEVHALRMAGEQAVGATAYVTLEPCSHHGRTPPCADALVKAGVARVVAAMQDPNPLVAGQGLARIAAAGITTASGLLEAEARRLNPGFISRMERGRPFVRLKLAASLDGRTAMRSGESQWITGAAARADVQRLRARSSAVVTGVETVLHDNASLTVRAPELGLSPELAEQAASRQPLRVVLDSQLRLPAGSKLLSLPGEILIATALSQDHPRAAALIQPGARMLSLPGTEGRVDLGALLVLLAEEYQCNELLLECGATLAGAALQAGLVDELVLYMATTLLGSSARPLLELPLERMAQQQRLKLTDSRMLGEDLRLTLSCDGEIN</sequence>
<comment type="cofactor">
    <cofactor evidence="13 16">
        <name>Zn(2+)</name>
        <dbReference type="ChEBI" id="CHEBI:29105"/>
    </cofactor>
    <text evidence="13 16">Binds 1 zinc ion.</text>
</comment>
<feature type="binding site" evidence="15">
    <location>
        <position position="190"/>
    </location>
    <ligand>
        <name>substrate</name>
    </ligand>
</feature>
<dbReference type="InterPro" id="IPR050765">
    <property type="entry name" value="Riboflavin_Biosynth_HTPR"/>
</dbReference>
<feature type="binding site" evidence="15">
    <location>
        <position position="206"/>
    </location>
    <ligand>
        <name>substrate</name>
    </ligand>
</feature>
<evidence type="ECO:0000256" key="2">
    <source>
        <dbReference type="ARBA" id="ARBA00004882"/>
    </source>
</evidence>
<keyword evidence="12" id="KW-0511">Multifunctional enzyme</keyword>
<feature type="binding site" evidence="15">
    <location>
        <begin position="312"/>
        <end position="318"/>
    </location>
    <ligand>
        <name>NADP(+)</name>
        <dbReference type="ChEBI" id="CHEBI:58349"/>
    </ligand>
</feature>
<feature type="binding site" evidence="15">
    <location>
        <position position="310"/>
    </location>
    <ligand>
        <name>substrate</name>
    </ligand>
</feature>
<feature type="binding site" evidence="15">
    <location>
        <position position="239"/>
    </location>
    <ligand>
        <name>NADP(+)</name>
        <dbReference type="ChEBI" id="CHEBI:58349"/>
    </ligand>
</feature>
<protein>
    <recommendedName>
        <fullName evidence="13">Riboflavin biosynthesis protein RibD</fullName>
    </recommendedName>
    <domain>
        <recommendedName>
            <fullName evidence="13">Diaminohydroxyphosphoribosylaminopyrimidine deaminase</fullName>
            <shortName evidence="13">DRAP deaminase</shortName>
            <ecNumber evidence="13">3.5.4.26</ecNumber>
        </recommendedName>
        <alternativeName>
            <fullName evidence="13">Riboflavin-specific deaminase</fullName>
        </alternativeName>
    </domain>
    <domain>
        <recommendedName>
            <fullName evidence="13">5-amino-6-(5-phosphoribosylamino)uracil reductase</fullName>
            <ecNumber evidence="13">1.1.1.193</ecNumber>
        </recommendedName>
        <alternativeName>
            <fullName evidence="13">HTP reductase</fullName>
        </alternativeName>
    </domain>
</protein>
<comment type="pathway">
    <text evidence="3 13">Cofactor biosynthesis; riboflavin biosynthesis; 5-amino-6-(D-ribitylamino)uracil from GTP: step 3/4.</text>
</comment>
<dbReference type="EC" id="3.5.4.26" evidence="13"/>
<comment type="similarity">
    <text evidence="5 13">In the C-terminal section; belongs to the HTP reductase family.</text>
</comment>
<keyword evidence="11 13" id="KW-0560">Oxidoreductase</keyword>
<feature type="binding site" evidence="16">
    <location>
        <position position="81"/>
    </location>
    <ligand>
        <name>Zn(2+)</name>
        <dbReference type="ChEBI" id="CHEBI:29105"/>
        <note>catalytic</note>
    </ligand>
</feature>
<evidence type="ECO:0000256" key="10">
    <source>
        <dbReference type="ARBA" id="ARBA00022857"/>
    </source>
</evidence>
<accession>A0A1H4ESH1</accession>
<dbReference type="InterPro" id="IPR002125">
    <property type="entry name" value="CMP_dCMP_dom"/>
</dbReference>
<gene>
    <name evidence="18" type="ORF">SAMN02745729_10952</name>
</gene>
<evidence type="ECO:0000256" key="6">
    <source>
        <dbReference type="ARBA" id="ARBA00022619"/>
    </source>
</evidence>
<feature type="binding site" evidence="15">
    <location>
        <position position="174"/>
    </location>
    <ligand>
        <name>substrate</name>
    </ligand>
</feature>
<dbReference type="PANTHER" id="PTHR38011">
    <property type="entry name" value="DIHYDROFOLATE REDUCTASE FAMILY PROTEIN (AFU_ORTHOLOGUE AFUA_8G06820)"/>
    <property type="match status" value="1"/>
</dbReference>
<evidence type="ECO:0000256" key="3">
    <source>
        <dbReference type="ARBA" id="ARBA00004910"/>
    </source>
</evidence>
<dbReference type="Pfam" id="PF00383">
    <property type="entry name" value="dCMP_cyt_deam_1"/>
    <property type="match status" value="1"/>
</dbReference>
<dbReference type="OrthoDB" id="9800865at2"/>
<feature type="binding site" evidence="15">
    <location>
        <position position="160"/>
    </location>
    <ligand>
        <name>NADP(+)</name>
        <dbReference type="ChEBI" id="CHEBI:58349"/>
    </ligand>
</feature>
<feature type="binding site" evidence="15">
    <location>
        <position position="202"/>
    </location>
    <ligand>
        <name>NADP(+)</name>
        <dbReference type="ChEBI" id="CHEBI:58349"/>
    </ligand>
</feature>
<evidence type="ECO:0000256" key="5">
    <source>
        <dbReference type="ARBA" id="ARBA00007417"/>
    </source>
</evidence>
<dbReference type="EMBL" id="FNRJ01000009">
    <property type="protein sequence ID" value="SEA88034.1"/>
    <property type="molecule type" value="Genomic_DNA"/>
</dbReference>
<dbReference type="CDD" id="cd01284">
    <property type="entry name" value="Riboflavin_deaminase-reductase"/>
    <property type="match status" value="1"/>
</dbReference>
<feature type="binding site" evidence="16">
    <location>
        <position position="56"/>
    </location>
    <ligand>
        <name>Zn(2+)</name>
        <dbReference type="ChEBI" id="CHEBI:29105"/>
        <note>catalytic</note>
    </ligand>
</feature>
<evidence type="ECO:0000256" key="14">
    <source>
        <dbReference type="PIRSR" id="PIRSR006769-1"/>
    </source>
</evidence>
<dbReference type="InterPro" id="IPR004794">
    <property type="entry name" value="Eubact_RibD"/>
</dbReference>
<keyword evidence="19" id="KW-1185">Reference proteome</keyword>
<dbReference type="InterPro" id="IPR016192">
    <property type="entry name" value="APOBEC/CMP_deaminase_Zn-bd"/>
</dbReference>
<proteinExistence type="inferred from homology"/>
<evidence type="ECO:0000256" key="7">
    <source>
        <dbReference type="ARBA" id="ARBA00022723"/>
    </source>
</evidence>
<feature type="binding site" evidence="16">
    <location>
        <position position="90"/>
    </location>
    <ligand>
        <name>Zn(2+)</name>
        <dbReference type="ChEBI" id="CHEBI:29105"/>
        <note>catalytic</note>
    </ligand>
</feature>
<comment type="function">
    <text evidence="1 13">Converts 2,5-diamino-6-(ribosylamino)-4(3h)-pyrimidinone 5'-phosphate into 5-amino-6-(ribosylamino)-2,4(1h,3h)-pyrimidinedione 5'-phosphate.</text>
</comment>
<dbReference type="SUPFAM" id="SSF53927">
    <property type="entry name" value="Cytidine deaminase-like"/>
    <property type="match status" value="1"/>
</dbReference>
<dbReference type="GO" id="GO:0008835">
    <property type="term" value="F:diaminohydroxyphosphoribosylaminopyrimidine deaminase activity"/>
    <property type="evidence" value="ECO:0007669"/>
    <property type="project" value="UniProtKB-EC"/>
</dbReference>
<dbReference type="GO" id="GO:0009231">
    <property type="term" value="P:riboflavin biosynthetic process"/>
    <property type="evidence" value="ECO:0007669"/>
    <property type="project" value="UniProtKB-UniPathway"/>
</dbReference>
<dbReference type="Pfam" id="PF01872">
    <property type="entry name" value="RibD_C"/>
    <property type="match status" value="1"/>
</dbReference>
<dbReference type="GO" id="GO:0008703">
    <property type="term" value="F:5-amino-6-(5-phosphoribosylamino)uracil reductase activity"/>
    <property type="evidence" value="ECO:0007669"/>
    <property type="project" value="UniProtKB-EC"/>
</dbReference>
<dbReference type="GO" id="GO:0050661">
    <property type="term" value="F:NADP binding"/>
    <property type="evidence" value="ECO:0007669"/>
    <property type="project" value="InterPro"/>
</dbReference>
<feature type="active site" description="Proton donor" evidence="14">
    <location>
        <position position="58"/>
    </location>
</feature>
<evidence type="ECO:0000259" key="17">
    <source>
        <dbReference type="PROSITE" id="PS51747"/>
    </source>
</evidence>
<keyword evidence="6 13" id="KW-0686">Riboflavin biosynthesis</keyword>
<dbReference type="PIRSF" id="PIRSF006769">
    <property type="entry name" value="RibD"/>
    <property type="match status" value="1"/>
</dbReference>
<feature type="binding site" evidence="15">
    <location>
        <position position="210"/>
    </location>
    <ligand>
        <name>substrate</name>
    </ligand>
</feature>
<dbReference type="Gene3D" id="3.40.140.10">
    <property type="entry name" value="Cytidine Deaminase, domain 2"/>
    <property type="match status" value="1"/>
</dbReference>
<keyword evidence="9 13" id="KW-0862">Zinc</keyword>
<dbReference type="PROSITE" id="PS00903">
    <property type="entry name" value="CYT_DCMP_DEAMINASES_1"/>
    <property type="match status" value="1"/>
</dbReference>
<keyword evidence="8 13" id="KW-0378">Hydrolase</keyword>
<feature type="binding site" evidence="15">
    <location>
        <position position="213"/>
    </location>
    <ligand>
        <name>substrate</name>
    </ligand>
</feature>
<organism evidence="18 19">
    <name type="scientific">Marinobacterium iners DSM 11526</name>
    <dbReference type="NCBI Taxonomy" id="1122198"/>
    <lineage>
        <taxon>Bacteria</taxon>
        <taxon>Pseudomonadati</taxon>
        <taxon>Pseudomonadota</taxon>
        <taxon>Gammaproteobacteria</taxon>
        <taxon>Oceanospirillales</taxon>
        <taxon>Oceanospirillaceae</taxon>
        <taxon>Marinobacterium</taxon>
    </lineage>
</organism>
<evidence type="ECO:0000256" key="8">
    <source>
        <dbReference type="ARBA" id="ARBA00022801"/>
    </source>
</evidence>
<dbReference type="EC" id="1.1.1.193" evidence="13"/>
<comment type="similarity">
    <text evidence="4 13">In the N-terminal section; belongs to the cytidine and deoxycytidylate deaminase family.</text>
</comment>
<evidence type="ECO:0000256" key="11">
    <source>
        <dbReference type="ARBA" id="ARBA00023002"/>
    </source>
</evidence>
<dbReference type="PROSITE" id="PS51747">
    <property type="entry name" value="CYT_DCMP_DEAMINASES_2"/>
    <property type="match status" value="1"/>
</dbReference>
<dbReference type="AlphaFoldDB" id="A0A1H4ESH1"/>
<comment type="pathway">
    <text evidence="2 13">Cofactor biosynthesis; riboflavin biosynthesis; 5-amino-6-(D-ribitylamino)uracil from GTP: step 2/4.</text>
</comment>
<keyword evidence="7 13" id="KW-0479">Metal-binding</keyword>
<dbReference type="RefSeq" id="WP_091826816.1">
    <property type="nucleotide sequence ID" value="NZ_FNRJ01000009.1"/>
</dbReference>
<dbReference type="Proteomes" id="UP000242469">
    <property type="component" value="Unassembled WGS sequence"/>
</dbReference>
<dbReference type="PANTHER" id="PTHR38011:SF7">
    <property type="entry name" value="2,5-DIAMINO-6-RIBOSYLAMINO-4(3H)-PYRIMIDINONE 5'-PHOSPHATE REDUCTASE"/>
    <property type="match status" value="1"/>
</dbReference>
<evidence type="ECO:0000256" key="13">
    <source>
        <dbReference type="PIRNR" id="PIRNR006769"/>
    </source>
</evidence>
<reference evidence="19" key="1">
    <citation type="submission" date="2016-10" db="EMBL/GenBank/DDBJ databases">
        <authorList>
            <person name="Varghese N."/>
            <person name="Submissions S."/>
        </authorList>
    </citation>
    <scope>NUCLEOTIDE SEQUENCE [LARGE SCALE GENOMIC DNA]</scope>
    <source>
        <strain evidence="19">DSM 11526</strain>
    </source>
</reference>
<comment type="catalytic activity">
    <reaction evidence="13">
        <text>5-amino-6-(5-phospho-D-ribitylamino)uracil + NADP(+) = 5-amino-6-(5-phospho-D-ribosylamino)uracil + NADPH + H(+)</text>
        <dbReference type="Rhea" id="RHEA:17845"/>
        <dbReference type="ChEBI" id="CHEBI:15378"/>
        <dbReference type="ChEBI" id="CHEBI:57783"/>
        <dbReference type="ChEBI" id="CHEBI:58349"/>
        <dbReference type="ChEBI" id="CHEBI:58421"/>
        <dbReference type="ChEBI" id="CHEBI:58453"/>
        <dbReference type="EC" id="1.1.1.193"/>
    </reaction>
</comment>